<comment type="caution">
    <text evidence="1">The sequence shown here is derived from an EMBL/GenBank/DDBJ whole genome shotgun (WGS) entry which is preliminary data.</text>
</comment>
<accession>A0ABP6UJW5</accession>
<keyword evidence="2" id="KW-1185">Reference proteome</keyword>
<protein>
    <submittedName>
        <fullName evidence="1">DUF885 domain-containing protein</fullName>
    </submittedName>
</protein>
<name>A0ABP6UJW5_9MICO</name>
<organism evidence="1 2">
    <name type="scientific">Georgenia daeguensis</name>
    <dbReference type="NCBI Taxonomy" id="908355"/>
    <lineage>
        <taxon>Bacteria</taxon>
        <taxon>Bacillati</taxon>
        <taxon>Actinomycetota</taxon>
        <taxon>Actinomycetes</taxon>
        <taxon>Micrococcales</taxon>
        <taxon>Bogoriellaceae</taxon>
        <taxon>Georgenia</taxon>
    </lineage>
</organism>
<reference evidence="2" key="1">
    <citation type="journal article" date="2019" name="Int. J. Syst. Evol. Microbiol.">
        <title>The Global Catalogue of Microorganisms (GCM) 10K type strain sequencing project: providing services to taxonomists for standard genome sequencing and annotation.</title>
        <authorList>
            <consortium name="The Broad Institute Genomics Platform"/>
            <consortium name="The Broad Institute Genome Sequencing Center for Infectious Disease"/>
            <person name="Wu L."/>
            <person name="Ma J."/>
        </authorList>
    </citation>
    <scope>NUCLEOTIDE SEQUENCE [LARGE SCALE GENOMIC DNA]</scope>
    <source>
        <strain evidence="2">JCM 17459</strain>
    </source>
</reference>
<dbReference type="InterPro" id="IPR010281">
    <property type="entry name" value="DUF885"/>
</dbReference>
<dbReference type="RefSeq" id="WP_345044496.1">
    <property type="nucleotide sequence ID" value="NZ_BAABBA010000025.1"/>
</dbReference>
<evidence type="ECO:0000313" key="2">
    <source>
        <dbReference type="Proteomes" id="UP001499841"/>
    </source>
</evidence>
<proteinExistence type="predicted"/>
<dbReference type="PANTHER" id="PTHR33361:SF2">
    <property type="entry name" value="DUF885 DOMAIN-CONTAINING PROTEIN"/>
    <property type="match status" value="1"/>
</dbReference>
<gene>
    <name evidence="1" type="ORF">GCM10022262_36780</name>
</gene>
<sequence length="571" mass="62190">MTQTTSDGAPAARPATPTDAIADAYVHRLAALDPLTATTLGLPGHDHAMPDLSPAGIAERTMLDRATLAELDVLAPADEVDGVTHAAMRERLGLQVELAEAGELERDLNVIASPVQAVREVFDLMPTATAEDWETIAARLAAVPDALEGYQESLRAARAAGNVAALRQVDACLKQADDLADADSSFFTTFVASARPGGETPSRALTAALEAGAADARQAYADLARMLGEEIAPDAPREDAVGRERYALWSRYFLGAVVDLDETYEWGRAELARIVAEQQEVADRLYGPGTDITDAMARLDKDPARMLHGTEALREWMQITSDEAVAALAGTQFDIPEPVRRLECLIAPTHTGGIYYTGPSADFSRPGRMWWSVPDGVTEFATWRERTTVYHEGVPGHHLQIGQTVYRAELLNLWRRMASWVSGHGEGWALYAERLMADLGFLDDPGDRMGMLDGQRLRAARVVLDIGVHLGKPAPQEWGGGTWDAAKAWEFLKGNANMAEEFLAFELDRYLGWPGQAPSYKIGQRLWEETRDAARGAAAARGEEFDLKAFHRRALDVGSVGLDVLRQALTH</sequence>
<dbReference type="Proteomes" id="UP001499841">
    <property type="component" value="Unassembled WGS sequence"/>
</dbReference>
<dbReference type="EMBL" id="BAABBA010000025">
    <property type="protein sequence ID" value="GAA3509801.1"/>
    <property type="molecule type" value="Genomic_DNA"/>
</dbReference>
<dbReference type="Pfam" id="PF05960">
    <property type="entry name" value="DUF885"/>
    <property type="match status" value="1"/>
</dbReference>
<dbReference type="PANTHER" id="PTHR33361">
    <property type="entry name" value="GLR0591 PROTEIN"/>
    <property type="match status" value="1"/>
</dbReference>
<evidence type="ECO:0000313" key="1">
    <source>
        <dbReference type="EMBL" id="GAA3509801.1"/>
    </source>
</evidence>